<feature type="region of interest" description="Disordered" evidence="1">
    <location>
        <begin position="278"/>
        <end position="372"/>
    </location>
</feature>
<accession>A0A7J6TFK2</accession>
<proteinExistence type="predicted"/>
<feature type="region of interest" description="Disordered" evidence="1">
    <location>
        <begin position="219"/>
        <end position="248"/>
    </location>
</feature>
<evidence type="ECO:0000313" key="2">
    <source>
        <dbReference type="EMBL" id="KAF4743140.1"/>
    </source>
</evidence>
<gene>
    <name evidence="2" type="ORF">FOZ63_027347</name>
</gene>
<name>A0A7J6TFK2_PEROL</name>
<dbReference type="AlphaFoldDB" id="A0A7J6TFK2"/>
<reference evidence="2 3" key="1">
    <citation type="submission" date="2020-04" db="EMBL/GenBank/DDBJ databases">
        <title>Perkinsus olseni comparative genomics.</title>
        <authorList>
            <person name="Bogema D.R."/>
        </authorList>
    </citation>
    <scope>NUCLEOTIDE SEQUENCE [LARGE SCALE GENOMIC DNA]</scope>
    <source>
        <strain evidence="2 3">ATCC PRA-207</strain>
    </source>
</reference>
<dbReference type="Proteomes" id="UP000553632">
    <property type="component" value="Unassembled WGS sequence"/>
</dbReference>
<feature type="compositionally biased region" description="Acidic residues" evidence="1">
    <location>
        <begin position="229"/>
        <end position="243"/>
    </location>
</feature>
<comment type="caution">
    <text evidence="2">The sequence shown here is derived from an EMBL/GenBank/DDBJ whole genome shotgun (WGS) entry which is preliminary data.</text>
</comment>
<protein>
    <submittedName>
        <fullName evidence="2">Uncharacterized protein</fullName>
    </submittedName>
</protein>
<evidence type="ECO:0000313" key="3">
    <source>
        <dbReference type="Proteomes" id="UP000553632"/>
    </source>
</evidence>
<feature type="compositionally biased region" description="Acidic residues" evidence="1">
    <location>
        <begin position="295"/>
        <end position="345"/>
    </location>
</feature>
<feature type="compositionally biased region" description="Low complexity" evidence="1">
    <location>
        <begin position="7"/>
        <end position="30"/>
    </location>
</feature>
<keyword evidence="3" id="KW-1185">Reference proteome</keyword>
<sequence length="372" mass="41738">MRTPVLSHSSAPSSSSSSSPHSSSGTRSRSPYAVQRTLIKRVLPSRMSPKPLASKTFLDDRSRELDSAQGSFICDVCGSRDGCTREEAGSGNHLCEDCWEESQRTRAAELNEERTAKNCSWAMEEESTDGDRYGMDEEDEEMEGSDDEYEVEEPDEEEEEEEEEDSLVDRMCPDFAHRSVMALELGRAAQDQEELRLNKELLDAFYNTEVNRDLLTQLYTKKRSAKNGEDDEEEGGDDDDDDEKAQSVSFSTQGLLRFFDSAASMADTHIRSFPLEIKAFDGQSGHQANYIGSAMEEEEEEEPMMDADYEEEEEDVKADEDGSESTAESDGEADDDDDDDDEDWETSSLAEYTTDELSHIRDLMSTPRGSLS</sequence>
<feature type="region of interest" description="Disordered" evidence="1">
    <location>
        <begin position="1"/>
        <end position="35"/>
    </location>
</feature>
<feature type="region of interest" description="Disordered" evidence="1">
    <location>
        <begin position="109"/>
        <end position="170"/>
    </location>
</feature>
<dbReference type="EMBL" id="JABANO010011640">
    <property type="protein sequence ID" value="KAF4743140.1"/>
    <property type="molecule type" value="Genomic_DNA"/>
</dbReference>
<evidence type="ECO:0000256" key="1">
    <source>
        <dbReference type="SAM" id="MobiDB-lite"/>
    </source>
</evidence>
<feature type="compositionally biased region" description="Acidic residues" evidence="1">
    <location>
        <begin position="136"/>
        <end position="166"/>
    </location>
</feature>
<organism evidence="2 3">
    <name type="scientific">Perkinsus olseni</name>
    <name type="common">Perkinsus atlanticus</name>
    <dbReference type="NCBI Taxonomy" id="32597"/>
    <lineage>
        <taxon>Eukaryota</taxon>
        <taxon>Sar</taxon>
        <taxon>Alveolata</taxon>
        <taxon>Perkinsozoa</taxon>
        <taxon>Perkinsea</taxon>
        <taxon>Perkinsida</taxon>
        <taxon>Perkinsidae</taxon>
        <taxon>Perkinsus</taxon>
    </lineage>
</organism>
<dbReference type="OMA" id="WAMEEES"/>